<evidence type="ECO:0000313" key="1">
    <source>
        <dbReference type="EMBL" id="KGL66394.1"/>
    </source>
</evidence>
<accession>A0A099Y809</accession>
<protein>
    <submittedName>
        <fullName evidence="1">Uncharacterized protein</fullName>
    </submittedName>
</protein>
<dbReference type="AlphaFoldDB" id="A0A099Y809"/>
<comment type="caution">
    <text evidence="1">The sequence shown here is derived from an EMBL/GenBank/DDBJ whole genome shotgun (WGS) entry which is preliminary data.</text>
</comment>
<organism evidence="1 2">
    <name type="scientific">Limosilactobacillus mucosae</name>
    <name type="common">Lactobacillus mucosae</name>
    <dbReference type="NCBI Taxonomy" id="97478"/>
    <lineage>
        <taxon>Bacteria</taxon>
        <taxon>Bacillati</taxon>
        <taxon>Bacillota</taxon>
        <taxon>Bacilli</taxon>
        <taxon>Lactobacillales</taxon>
        <taxon>Lactobacillaceae</taxon>
        <taxon>Limosilactobacillus</taxon>
    </lineage>
</organism>
<dbReference type="Proteomes" id="UP000030001">
    <property type="component" value="Unassembled WGS sequence"/>
</dbReference>
<dbReference type="EMBL" id="JROC01000036">
    <property type="protein sequence ID" value="KGL66394.1"/>
    <property type="molecule type" value="Genomic_DNA"/>
</dbReference>
<gene>
    <name evidence="1" type="ORF">LX03_08395</name>
</gene>
<sequence>MMTYLRRTIRINESVIVARLFIIFGVTFRGTIDSCENKKKGAVEQSKIQLKLGIFPNLMVT</sequence>
<proteinExistence type="predicted"/>
<reference evidence="1 2" key="1">
    <citation type="submission" date="2014-09" db="EMBL/GenBank/DDBJ databases">
        <title>Lactobacillus mucosae CRL573 Genome Sequencing.</title>
        <authorList>
            <person name="Bleckwedel J."/>
            <person name="Teran L.C."/>
            <person name="Bonacina J."/>
            <person name="Saavedra L."/>
            <person name="Mozzi F.B."/>
            <person name="Raya R.R."/>
        </authorList>
    </citation>
    <scope>NUCLEOTIDE SEQUENCE [LARGE SCALE GENOMIC DNA]</scope>
    <source>
        <strain evidence="1 2">CRL573</strain>
    </source>
</reference>
<evidence type="ECO:0000313" key="2">
    <source>
        <dbReference type="Proteomes" id="UP000030001"/>
    </source>
</evidence>
<name>A0A099Y809_LIMMU</name>